<dbReference type="GeneID" id="136798938"/>
<dbReference type="Pfam" id="PF13855">
    <property type="entry name" value="LRR_8"/>
    <property type="match status" value="1"/>
</dbReference>
<evidence type="ECO:0000256" key="5">
    <source>
        <dbReference type="SAM" id="Phobius"/>
    </source>
</evidence>
<dbReference type="OrthoDB" id="5967152at2759"/>
<evidence type="ECO:0000256" key="3">
    <source>
        <dbReference type="ARBA" id="ARBA00022737"/>
    </source>
</evidence>
<evidence type="ECO:0000313" key="8">
    <source>
        <dbReference type="Proteomes" id="UP000594262"/>
    </source>
</evidence>
<dbReference type="Pfam" id="PF13306">
    <property type="entry name" value="LRR_5"/>
    <property type="match status" value="1"/>
</dbReference>
<keyword evidence="5" id="KW-0472">Membrane</keyword>
<name>A0A7M5V9P5_9CNID</name>
<proteinExistence type="predicted"/>
<accession>A0A7M5V9P5</accession>
<evidence type="ECO:0000313" key="7">
    <source>
        <dbReference type="EnsemblMetazoa" id="CLYHEMP004961.1"/>
    </source>
</evidence>
<keyword evidence="3" id="KW-0677">Repeat</keyword>
<dbReference type="PROSITE" id="PS51450">
    <property type="entry name" value="LRR"/>
    <property type="match status" value="4"/>
</dbReference>
<dbReference type="EnsemblMetazoa" id="CLYHEMT004961.1">
    <property type="protein sequence ID" value="CLYHEMP004961.1"/>
    <property type="gene ID" value="CLYHEMG004961"/>
</dbReference>
<dbReference type="InterPro" id="IPR050467">
    <property type="entry name" value="LRFN"/>
</dbReference>
<feature type="chain" id="PRO_5029773681" evidence="6">
    <location>
        <begin position="23"/>
        <end position="463"/>
    </location>
</feature>
<evidence type="ECO:0000256" key="6">
    <source>
        <dbReference type="SAM" id="SignalP"/>
    </source>
</evidence>
<dbReference type="SMART" id="SM00365">
    <property type="entry name" value="LRR_SD22"/>
    <property type="match status" value="6"/>
</dbReference>
<feature type="signal peptide" evidence="6">
    <location>
        <begin position="1"/>
        <end position="22"/>
    </location>
</feature>
<keyword evidence="4" id="KW-0325">Glycoprotein</keyword>
<feature type="transmembrane region" description="Helical" evidence="5">
    <location>
        <begin position="388"/>
        <end position="411"/>
    </location>
</feature>
<keyword evidence="1" id="KW-0433">Leucine-rich repeat</keyword>
<dbReference type="InterPro" id="IPR026906">
    <property type="entry name" value="LRR_5"/>
</dbReference>
<dbReference type="PANTHER" id="PTHR45842:SF12">
    <property type="entry name" value="KEKKON 5, ISOFORM A"/>
    <property type="match status" value="1"/>
</dbReference>
<dbReference type="RefSeq" id="XP_066911718.1">
    <property type="nucleotide sequence ID" value="XM_067055617.1"/>
</dbReference>
<sequence length="463" mass="53319">MFHWRWTFVFVVALVIDDVISSQNCSTKCRCTKTFTYCLYQDITSEELVNILPTIPKTTEKLYLGGNKITQVNMEEFSHLTKLTYLSLNFNKLTKLPDRIGHFLPRLRILHLTANQIKTISSENLRNYDNLRVLNLDQNSIKVIGENTFDKMSNLRELLLGQNQISDINQNTFNGLRNLIKLQLSDNKIKTIHEDVFQSTLQLQELYLEVNKITHIPKGLFYRLTKLRIIYLSDNFIAQIEEGAFDGLTLETVYLNLNLLEKLPNNLFKNTDIIRNVFLLDNPFQCSCQLATAVADARQNLKLSSDKVHFGDCKLHYETIMSVEGLTVEALNCTACDLNQCPLMTNCTLEASEKDGYVCMKYIGDLVDQSETNSRHSLSNEQKISSHIYLIVAVISILIVVCLIIAVILFIKSRQKRKAFKIDNKYIYEQVDNKRTPKLTNLKAKNSFNVVVQTPVRMKQYFV</sequence>
<keyword evidence="5" id="KW-0812">Transmembrane</keyword>
<dbReference type="InterPro" id="IPR003591">
    <property type="entry name" value="Leu-rich_rpt_typical-subtyp"/>
</dbReference>
<dbReference type="SMART" id="SM00369">
    <property type="entry name" value="LRR_TYP"/>
    <property type="match status" value="8"/>
</dbReference>
<dbReference type="Gene3D" id="3.80.10.10">
    <property type="entry name" value="Ribonuclease Inhibitor"/>
    <property type="match status" value="2"/>
</dbReference>
<evidence type="ECO:0000256" key="1">
    <source>
        <dbReference type="ARBA" id="ARBA00022614"/>
    </source>
</evidence>
<evidence type="ECO:0000256" key="2">
    <source>
        <dbReference type="ARBA" id="ARBA00022729"/>
    </source>
</evidence>
<dbReference type="InterPro" id="IPR001611">
    <property type="entry name" value="Leu-rich_rpt"/>
</dbReference>
<dbReference type="PANTHER" id="PTHR45842">
    <property type="entry name" value="SYNAPTIC ADHESION-LIKE MOLECULE SALM"/>
    <property type="match status" value="1"/>
</dbReference>
<dbReference type="AlphaFoldDB" id="A0A7M5V9P5"/>
<keyword evidence="5" id="KW-1133">Transmembrane helix</keyword>
<keyword evidence="8" id="KW-1185">Reference proteome</keyword>
<protein>
    <submittedName>
        <fullName evidence="7">Uncharacterized protein</fullName>
    </submittedName>
</protein>
<dbReference type="SUPFAM" id="SSF52058">
    <property type="entry name" value="L domain-like"/>
    <property type="match status" value="1"/>
</dbReference>
<reference evidence="7" key="1">
    <citation type="submission" date="2021-01" db="UniProtKB">
        <authorList>
            <consortium name="EnsemblMetazoa"/>
        </authorList>
    </citation>
    <scope>IDENTIFICATION</scope>
</reference>
<evidence type="ECO:0000256" key="4">
    <source>
        <dbReference type="ARBA" id="ARBA00023180"/>
    </source>
</evidence>
<dbReference type="InterPro" id="IPR032675">
    <property type="entry name" value="LRR_dom_sf"/>
</dbReference>
<organism evidence="7 8">
    <name type="scientific">Clytia hemisphaerica</name>
    <dbReference type="NCBI Taxonomy" id="252671"/>
    <lineage>
        <taxon>Eukaryota</taxon>
        <taxon>Metazoa</taxon>
        <taxon>Cnidaria</taxon>
        <taxon>Hydrozoa</taxon>
        <taxon>Hydroidolina</taxon>
        <taxon>Leptothecata</taxon>
        <taxon>Obeliida</taxon>
        <taxon>Clytiidae</taxon>
        <taxon>Clytia</taxon>
    </lineage>
</organism>
<keyword evidence="2 6" id="KW-0732">Signal</keyword>
<dbReference type="FunFam" id="3.80.10.10:FF:001164">
    <property type="entry name" value="GH01279p"/>
    <property type="match status" value="1"/>
</dbReference>
<dbReference type="Proteomes" id="UP000594262">
    <property type="component" value="Unplaced"/>
</dbReference>